<feature type="domain" description="Solute-binding protein family 5" evidence="1">
    <location>
        <begin position="88"/>
        <end position="459"/>
    </location>
</feature>
<protein>
    <recommendedName>
        <fullName evidence="1">Solute-binding protein family 5 domain-containing protein</fullName>
    </recommendedName>
</protein>
<dbReference type="GO" id="GO:1904680">
    <property type="term" value="F:peptide transmembrane transporter activity"/>
    <property type="evidence" value="ECO:0007669"/>
    <property type="project" value="TreeGrafter"/>
</dbReference>
<sequence>MVYKKMVAALRHLRQTKRIALVSVGVAFFATPAMSEDQVLRIAMTASDIPLTTGQPDSGFEGYRFLGYTIYDALINWDMSSAEDVSGLTPGLAESWEVDAEDSRIWTFTLREGVAFHDGSEWNADAAIWNLDKIYDEDAEQFDARQAGNVRGRIPSMDGYEKVDDYTIQFTTSEPDAWFPYQLSFLLFSSPAQWEALGGDWDAFASAPSGTGPFKLTRLVPRERAVLEPNLEYWDEERVPRLTRLELIPMPESSSRTSALLSDQVDWIESPAPDAIPRMQSQGIEITSNPYPHTWPYQFSMQEGSPWRDINVRKAANLAVDREGLEAMLGGLMVPAVGIVTPDHPWYGEPTFETRYDPEEAIRLLAESGFSPENPVEIKVLISTSGSGQMQPLAMNEYIQQNLAEVGIALDFEVLDWESLFPNWRRGADDASSRGAHATNITFAWLDPFSAFYRFMHSSMAPPNGFNWGYMDDPEYDRLLDEARVTFDQTEQDAILAEFHARMVDDAAWLWVAHDVGPRAMQPRVKGFVQAKNWFQDLTPVYIEE</sequence>
<evidence type="ECO:0000259" key="1">
    <source>
        <dbReference type="Pfam" id="PF00496"/>
    </source>
</evidence>
<dbReference type="EMBL" id="LAZR01000007">
    <property type="protein sequence ID" value="KKO09500.1"/>
    <property type="molecule type" value="Genomic_DNA"/>
</dbReference>
<proteinExistence type="predicted"/>
<dbReference type="InterPro" id="IPR030678">
    <property type="entry name" value="Peptide/Ni-bd"/>
</dbReference>
<dbReference type="CDD" id="cd08495">
    <property type="entry name" value="PBP2_NikA_DppA_OppA_like_8"/>
    <property type="match status" value="1"/>
</dbReference>
<dbReference type="PIRSF" id="PIRSF002741">
    <property type="entry name" value="MppA"/>
    <property type="match status" value="1"/>
</dbReference>
<reference evidence="2" key="1">
    <citation type="journal article" date="2015" name="Nature">
        <title>Complex archaea that bridge the gap between prokaryotes and eukaryotes.</title>
        <authorList>
            <person name="Spang A."/>
            <person name="Saw J.H."/>
            <person name="Jorgensen S.L."/>
            <person name="Zaremba-Niedzwiedzka K."/>
            <person name="Martijn J."/>
            <person name="Lind A.E."/>
            <person name="van Eijk R."/>
            <person name="Schleper C."/>
            <person name="Guy L."/>
            <person name="Ettema T.J."/>
        </authorList>
    </citation>
    <scope>NUCLEOTIDE SEQUENCE</scope>
</reference>
<dbReference type="PANTHER" id="PTHR30290:SF83">
    <property type="entry name" value="ABC TRANSPORTER SUBSTRATE-BINDING PROTEIN"/>
    <property type="match status" value="1"/>
</dbReference>
<accession>A0A0F9VZI2</accession>
<dbReference type="Gene3D" id="3.10.105.10">
    <property type="entry name" value="Dipeptide-binding Protein, Domain 3"/>
    <property type="match status" value="1"/>
</dbReference>
<dbReference type="Pfam" id="PF00496">
    <property type="entry name" value="SBP_bac_5"/>
    <property type="match status" value="1"/>
</dbReference>
<dbReference type="GO" id="GO:0043190">
    <property type="term" value="C:ATP-binding cassette (ABC) transporter complex"/>
    <property type="evidence" value="ECO:0007669"/>
    <property type="project" value="InterPro"/>
</dbReference>
<dbReference type="SUPFAM" id="SSF53850">
    <property type="entry name" value="Periplasmic binding protein-like II"/>
    <property type="match status" value="1"/>
</dbReference>
<comment type="caution">
    <text evidence="2">The sequence shown here is derived from an EMBL/GenBank/DDBJ whole genome shotgun (WGS) entry which is preliminary data.</text>
</comment>
<dbReference type="InterPro" id="IPR039424">
    <property type="entry name" value="SBP_5"/>
</dbReference>
<evidence type="ECO:0000313" key="2">
    <source>
        <dbReference type="EMBL" id="KKO09500.1"/>
    </source>
</evidence>
<dbReference type="Gene3D" id="3.40.190.10">
    <property type="entry name" value="Periplasmic binding protein-like II"/>
    <property type="match status" value="1"/>
</dbReference>
<dbReference type="AlphaFoldDB" id="A0A0F9VZI2"/>
<dbReference type="InterPro" id="IPR000914">
    <property type="entry name" value="SBP_5_dom"/>
</dbReference>
<gene>
    <name evidence="2" type="ORF">LCGC14_0038420</name>
</gene>
<dbReference type="Gene3D" id="3.90.76.10">
    <property type="entry name" value="Dipeptide-binding Protein, Domain 1"/>
    <property type="match status" value="1"/>
</dbReference>
<dbReference type="GO" id="GO:0042597">
    <property type="term" value="C:periplasmic space"/>
    <property type="evidence" value="ECO:0007669"/>
    <property type="project" value="UniProtKB-ARBA"/>
</dbReference>
<organism evidence="2">
    <name type="scientific">marine sediment metagenome</name>
    <dbReference type="NCBI Taxonomy" id="412755"/>
    <lineage>
        <taxon>unclassified sequences</taxon>
        <taxon>metagenomes</taxon>
        <taxon>ecological metagenomes</taxon>
    </lineage>
</organism>
<dbReference type="GO" id="GO:0015833">
    <property type="term" value="P:peptide transport"/>
    <property type="evidence" value="ECO:0007669"/>
    <property type="project" value="TreeGrafter"/>
</dbReference>
<name>A0A0F9VZI2_9ZZZZ</name>
<dbReference type="PANTHER" id="PTHR30290">
    <property type="entry name" value="PERIPLASMIC BINDING COMPONENT OF ABC TRANSPORTER"/>
    <property type="match status" value="1"/>
</dbReference>